<feature type="domain" description="DUF4010" evidence="3">
    <location>
        <begin position="190"/>
        <end position="395"/>
    </location>
</feature>
<comment type="caution">
    <text evidence="4">The sequence shown here is derived from an EMBL/GenBank/DDBJ whole genome shotgun (WGS) entry which is preliminary data.</text>
</comment>
<feature type="transmembrane region" description="Helical" evidence="1">
    <location>
        <begin position="43"/>
        <end position="61"/>
    </location>
</feature>
<feature type="transmembrane region" description="Helical" evidence="1">
    <location>
        <begin position="245"/>
        <end position="267"/>
    </location>
</feature>
<dbReference type="PANTHER" id="PTHR39084">
    <property type="entry name" value="MEMBRANE PROTEIN-RELATED"/>
    <property type="match status" value="1"/>
</dbReference>
<keyword evidence="1" id="KW-0812">Transmembrane</keyword>
<reference evidence="4 6" key="1">
    <citation type="submission" date="2018-08" db="EMBL/GenBank/DDBJ databases">
        <title>Proposal of Muricauda 72 sp.nov. and Muricauda NH166 sp.nov., isolated from seawater.</title>
        <authorList>
            <person name="Cheng H."/>
            <person name="Wu Y.-H."/>
            <person name="Guo L.-L."/>
            <person name="Xu X.-W."/>
        </authorList>
    </citation>
    <scope>NUCLEOTIDE SEQUENCE [LARGE SCALE GENOMIC DNA]</scope>
    <source>
        <strain evidence="4 6">72</strain>
    </source>
</reference>
<feature type="transmembrane region" description="Helical" evidence="1">
    <location>
        <begin position="182"/>
        <end position="203"/>
    </location>
</feature>
<evidence type="ECO:0000313" key="5">
    <source>
        <dbReference type="EMBL" id="TXJ91521.1"/>
    </source>
</evidence>
<evidence type="ECO:0000313" key="4">
    <source>
        <dbReference type="EMBL" id="RIV42493.1"/>
    </source>
</evidence>
<dbReference type="Proteomes" id="UP000321621">
    <property type="component" value="Unassembled WGS sequence"/>
</dbReference>
<feature type="transmembrane region" description="Helical" evidence="1">
    <location>
        <begin position="313"/>
        <end position="332"/>
    </location>
</feature>
<feature type="transmembrane region" description="Helical" evidence="1">
    <location>
        <begin position="404"/>
        <end position="426"/>
    </location>
</feature>
<reference evidence="5 7" key="2">
    <citation type="submission" date="2019-07" db="EMBL/GenBank/DDBJ databases">
        <title>Draft genome of two Muricauda strains isolated from deep sea.</title>
        <authorList>
            <person name="Sun C."/>
        </authorList>
    </citation>
    <scope>NUCLEOTIDE SEQUENCE [LARGE SCALE GENOMIC DNA]</scope>
    <source>
        <strain evidence="5 7">72</strain>
    </source>
</reference>
<dbReference type="InterPro" id="IPR049177">
    <property type="entry name" value="MgtC_SapB_SrpB_YhiD_N"/>
</dbReference>
<feature type="transmembrane region" description="Helical" evidence="1">
    <location>
        <begin position="123"/>
        <end position="140"/>
    </location>
</feature>
<feature type="transmembrane region" description="Helical" evidence="1">
    <location>
        <begin position="12"/>
        <end position="31"/>
    </location>
</feature>
<protein>
    <submittedName>
        <fullName evidence="4">MgtC/SapB family protein</fullName>
    </submittedName>
</protein>
<dbReference type="PANTHER" id="PTHR39084:SF1">
    <property type="entry name" value="DUF4010 DOMAIN-CONTAINING PROTEIN"/>
    <property type="match status" value="1"/>
</dbReference>
<organism evidence="4 6">
    <name type="scientific">Flagellimonas pelagia</name>
    <dbReference type="NCBI Taxonomy" id="2306998"/>
    <lineage>
        <taxon>Bacteria</taxon>
        <taxon>Pseudomonadati</taxon>
        <taxon>Bacteroidota</taxon>
        <taxon>Flavobacteriia</taxon>
        <taxon>Flavobacteriales</taxon>
        <taxon>Flavobacteriaceae</taxon>
        <taxon>Flagellimonas</taxon>
    </lineage>
</organism>
<dbReference type="EMBL" id="VNWK01000035">
    <property type="protein sequence ID" value="TXJ91521.1"/>
    <property type="molecule type" value="Genomic_DNA"/>
</dbReference>
<accession>A0A3A1NG51</accession>
<name>A0A3A1NG51_9FLAO</name>
<feature type="transmembrane region" description="Helical" evidence="1">
    <location>
        <begin position="152"/>
        <end position="170"/>
    </location>
</feature>
<proteinExistence type="predicted"/>
<sequence length="427" mass="46291">MMQTHQNISELLSPYILGVLLSTGIGLILGLEREYDKLKDEQGFAGIRTFPITAIIGFMLGSLNETYTSWLVIVSLATIILFFAISHLSIVQKHSMTGNTTNLALIATFVLGVMVSGHLYKESIATAVIVVTLLSLKTTFRSFIKNITPEELFAFIKFSIIALLILPFLPDKDYGPEGLLNPFEIGAIIVIVSFLNFIGYFLVKYVGSKKGILLTAILGGLISSTAVAWIYASRSKKSPELSKKYAAGIIIASAIMFPRLSVLAYIFNSAILGYLAIPFALLTVVCLVASLLLIRKDTDQPNTDINLGNPLNIWNAIGFGGIYVAILFAVFYGNKFFGESGLYYSALIAGLADTDAITISMAKFALLDEKLILASNVIIAATLSNMTVKLGIAFFKGSKKTGRLVGYAFGAVVLLGILYILLNSWIN</sequence>
<dbReference type="InterPro" id="IPR025105">
    <property type="entry name" value="DUF4010"/>
</dbReference>
<feature type="transmembrane region" description="Helical" evidence="1">
    <location>
        <begin position="344"/>
        <end position="366"/>
    </location>
</feature>
<dbReference type="EMBL" id="QXFI01000035">
    <property type="protein sequence ID" value="RIV42493.1"/>
    <property type="molecule type" value="Genomic_DNA"/>
</dbReference>
<dbReference type="AlphaFoldDB" id="A0A3A1NG51"/>
<dbReference type="Proteomes" id="UP000266691">
    <property type="component" value="Unassembled WGS sequence"/>
</dbReference>
<evidence type="ECO:0000313" key="6">
    <source>
        <dbReference type="Proteomes" id="UP000266691"/>
    </source>
</evidence>
<evidence type="ECO:0000259" key="3">
    <source>
        <dbReference type="Pfam" id="PF13194"/>
    </source>
</evidence>
<dbReference type="Pfam" id="PF13194">
    <property type="entry name" value="DUF4010"/>
    <property type="match status" value="1"/>
</dbReference>
<feature type="transmembrane region" description="Helical" evidence="1">
    <location>
        <begin position="212"/>
        <end position="233"/>
    </location>
</feature>
<keyword evidence="1" id="KW-1133">Transmembrane helix</keyword>
<feature type="transmembrane region" description="Helical" evidence="1">
    <location>
        <begin position="67"/>
        <end position="88"/>
    </location>
</feature>
<evidence type="ECO:0000313" key="7">
    <source>
        <dbReference type="Proteomes" id="UP000321621"/>
    </source>
</evidence>
<feature type="transmembrane region" description="Helical" evidence="1">
    <location>
        <begin position="274"/>
        <end position="293"/>
    </location>
</feature>
<evidence type="ECO:0000259" key="2">
    <source>
        <dbReference type="Pfam" id="PF02308"/>
    </source>
</evidence>
<keyword evidence="1" id="KW-0472">Membrane</keyword>
<evidence type="ECO:0000256" key="1">
    <source>
        <dbReference type="SAM" id="Phobius"/>
    </source>
</evidence>
<keyword evidence="7" id="KW-1185">Reference proteome</keyword>
<feature type="transmembrane region" description="Helical" evidence="1">
    <location>
        <begin position="372"/>
        <end position="392"/>
    </location>
</feature>
<dbReference type="OrthoDB" id="9813718at2"/>
<feature type="transmembrane region" description="Helical" evidence="1">
    <location>
        <begin position="100"/>
        <end position="117"/>
    </location>
</feature>
<feature type="domain" description="MgtC/SapB/SrpB/YhiD N-terminal" evidence="2">
    <location>
        <begin position="20"/>
        <end position="141"/>
    </location>
</feature>
<dbReference type="Pfam" id="PF02308">
    <property type="entry name" value="MgtC"/>
    <property type="match status" value="1"/>
</dbReference>
<gene>
    <name evidence="4" type="ORF">D2V05_16435</name>
    <name evidence="5" type="ORF">FQ017_16295</name>
</gene>